<organism evidence="1 2">
    <name type="scientific">Diaporthe eres</name>
    <name type="common">Phomopsis oblonga</name>
    <dbReference type="NCBI Taxonomy" id="83184"/>
    <lineage>
        <taxon>Eukaryota</taxon>
        <taxon>Fungi</taxon>
        <taxon>Dikarya</taxon>
        <taxon>Ascomycota</taxon>
        <taxon>Pezizomycotina</taxon>
        <taxon>Sordariomycetes</taxon>
        <taxon>Sordariomycetidae</taxon>
        <taxon>Diaporthales</taxon>
        <taxon>Diaporthaceae</taxon>
        <taxon>Diaporthe</taxon>
        <taxon>Diaporthe eres species complex</taxon>
    </lineage>
</organism>
<name>A0ABR1NRJ2_DIAER</name>
<proteinExistence type="predicted"/>
<evidence type="ECO:0000313" key="1">
    <source>
        <dbReference type="EMBL" id="KAK7712715.1"/>
    </source>
</evidence>
<evidence type="ECO:0000313" key="2">
    <source>
        <dbReference type="Proteomes" id="UP001430848"/>
    </source>
</evidence>
<keyword evidence="2" id="KW-1185">Reference proteome</keyword>
<dbReference type="Proteomes" id="UP001430848">
    <property type="component" value="Unassembled WGS sequence"/>
</dbReference>
<protein>
    <submittedName>
        <fullName evidence="1">Uncharacterized protein</fullName>
    </submittedName>
</protein>
<comment type="caution">
    <text evidence="1">The sequence shown here is derived from an EMBL/GenBank/DDBJ whole genome shotgun (WGS) entry which is preliminary data.</text>
</comment>
<dbReference type="EMBL" id="JAKNSF020000134">
    <property type="protein sequence ID" value="KAK7712715.1"/>
    <property type="molecule type" value="Genomic_DNA"/>
</dbReference>
<accession>A0ABR1NRJ2</accession>
<reference evidence="1 2" key="1">
    <citation type="submission" date="2024-02" db="EMBL/GenBank/DDBJ databases">
        <title>De novo assembly and annotation of 12 fungi associated with fruit tree decline syndrome in Ontario, Canada.</title>
        <authorList>
            <person name="Sulman M."/>
            <person name="Ellouze W."/>
            <person name="Ilyukhin E."/>
        </authorList>
    </citation>
    <scope>NUCLEOTIDE SEQUENCE [LARGE SCALE GENOMIC DNA]</scope>
    <source>
        <strain evidence="1 2">M169</strain>
    </source>
</reference>
<sequence length="263" mass="29033">MSCIQLMAEVQTDVILSVPNFTVISAIPDESTTKYLASGPSGQTAFPWRPQLHFELEVIIWDSNITYGGFNSPSVVQMYQNPNYEVDGFFSLLLHPSNKVYPEELLGPDNHGRLLDAIQGLYRRYMAQVANTKMRVPVAANTAPETYTATWINTNRGVLRQDWRSKLALQILLAVMFGCGVASYLLIDTKEVLPHDPCSIAGLASLLAGSSICEEEEPMNSEGSGGGRIHGSSWDSQLFGLGWWRLPEGGERFGIDMGSAKWK</sequence>
<gene>
    <name evidence="1" type="ORF">SLS63_012363</name>
</gene>